<dbReference type="Proteomes" id="UP001609376">
    <property type="component" value="Unassembled WGS sequence"/>
</dbReference>
<reference evidence="8 9" key="1">
    <citation type="submission" date="2024-10" db="EMBL/GenBank/DDBJ databases">
        <title>Paracoccus drimophilus sp. nov., a novel bacterium from corn roots in Hunan.</title>
        <authorList>
            <person name="Li X."/>
        </authorList>
    </citation>
    <scope>NUCLEOTIDE SEQUENCE [LARGE SCALE GENOMIC DNA]</scope>
    <source>
        <strain evidence="8 9">NGMCC 1.201697</strain>
    </source>
</reference>
<feature type="active site" description="Charge relay system" evidence="5">
    <location>
        <position position="212"/>
    </location>
</feature>
<evidence type="ECO:0000313" key="9">
    <source>
        <dbReference type="Proteomes" id="UP001609376"/>
    </source>
</evidence>
<dbReference type="PANTHER" id="PTHR43806">
    <property type="entry name" value="PEPTIDASE S8"/>
    <property type="match status" value="1"/>
</dbReference>
<dbReference type="InterPro" id="IPR023828">
    <property type="entry name" value="Peptidase_S8_Ser-AS"/>
</dbReference>
<dbReference type="PROSITE" id="PS00138">
    <property type="entry name" value="SUBTILASE_SER"/>
    <property type="match status" value="1"/>
</dbReference>
<name>A0ABW7LHX9_9RHOB</name>
<feature type="compositionally biased region" description="Low complexity" evidence="6">
    <location>
        <begin position="23"/>
        <end position="33"/>
    </location>
</feature>
<dbReference type="Gene3D" id="3.40.50.200">
    <property type="entry name" value="Peptidase S8/S53 domain"/>
    <property type="match status" value="1"/>
</dbReference>
<organism evidence="8 9">
    <name type="scientific">Paracoccus broussonetiae subsp. drimophilus</name>
    <dbReference type="NCBI Taxonomy" id="3373869"/>
    <lineage>
        <taxon>Bacteria</taxon>
        <taxon>Pseudomonadati</taxon>
        <taxon>Pseudomonadota</taxon>
        <taxon>Alphaproteobacteria</taxon>
        <taxon>Rhodobacterales</taxon>
        <taxon>Paracoccaceae</taxon>
        <taxon>Paracoccus</taxon>
        <taxon>Paracoccus broussonetiae</taxon>
    </lineage>
</organism>
<accession>A0ABW7LHX9</accession>
<dbReference type="InterPro" id="IPR015500">
    <property type="entry name" value="Peptidase_S8_subtilisin-rel"/>
</dbReference>
<evidence type="ECO:0000256" key="3">
    <source>
        <dbReference type="ARBA" id="ARBA00022801"/>
    </source>
</evidence>
<evidence type="ECO:0000256" key="6">
    <source>
        <dbReference type="SAM" id="MobiDB-lite"/>
    </source>
</evidence>
<evidence type="ECO:0000256" key="1">
    <source>
        <dbReference type="ARBA" id="ARBA00011073"/>
    </source>
</evidence>
<feature type="domain" description="Peptidase S8/S53" evidence="7">
    <location>
        <begin position="174"/>
        <end position="415"/>
    </location>
</feature>
<proteinExistence type="inferred from homology"/>
<dbReference type="SUPFAM" id="SSF52743">
    <property type="entry name" value="Subtilisin-like"/>
    <property type="match status" value="1"/>
</dbReference>
<feature type="active site" description="Charge relay system" evidence="5">
    <location>
        <position position="367"/>
    </location>
</feature>
<keyword evidence="3 5" id="KW-0378">Hydrolase</keyword>
<comment type="caution">
    <text evidence="8">The sequence shown here is derived from an EMBL/GenBank/DDBJ whole genome shotgun (WGS) entry which is preliminary data.</text>
</comment>
<dbReference type="PROSITE" id="PS51892">
    <property type="entry name" value="SUBTILASE"/>
    <property type="match status" value="1"/>
</dbReference>
<dbReference type="InterPro" id="IPR050131">
    <property type="entry name" value="Peptidase_S8_subtilisin-like"/>
</dbReference>
<dbReference type="RefSeq" id="WP_395132117.1">
    <property type="nucleotide sequence ID" value="NZ_JBIMPR010000002.1"/>
</dbReference>
<gene>
    <name evidence="8" type="ORF">ACHFJ0_03970</name>
</gene>
<dbReference type="Pfam" id="PF00082">
    <property type="entry name" value="Peptidase_S8"/>
    <property type="match status" value="1"/>
</dbReference>
<evidence type="ECO:0000256" key="2">
    <source>
        <dbReference type="ARBA" id="ARBA00022670"/>
    </source>
</evidence>
<evidence type="ECO:0000259" key="7">
    <source>
        <dbReference type="Pfam" id="PF00082"/>
    </source>
</evidence>
<feature type="compositionally biased region" description="Acidic residues" evidence="6">
    <location>
        <begin position="34"/>
        <end position="50"/>
    </location>
</feature>
<dbReference type="CDD" id="cd05561">
    <property type="entry name" value="Peptidases_S8_4"/>
    <property type="match status" value="1"/>
</dbReference>
<dbReference type="InterPro" id="IPR036852">
    <property type="entry name" value="Peptidase_S8/S53_dom_sf"/>
</dbReference>
<feature type="region of interest" description="Disordered" evidence="6">
    <location>
        <begin position="23"/>
        <end position="58"/>
    </location>
</feature>
<evidence type="ECO:0000313" key="8">
    <source>
        <dbReference type="EMBL" id="MFH5773384.1"/>
    </source>
</evidence>
<comment type="similarity">
    <text evidence="1 5">Belongs to the peptidase S8 family.</text>
</comment>
<keyword evidence="9" id="KW-1185">Reference proteome</keyword>
<feature type="region of interest" description="Disordered" evidence="6">
    <location>
        <begin position="424"/>
        <end position="448"/>
    </location>
</feature>
<dbReference type="PRINTS" id="PR00723">
    <property type="entry name" value="SUBTILISIN"/>
</dbReference>
<keyword evidence="2 5" id="KW-0645">Protease</keyword>
<evidence type="ECO:0000256" key="5">
    <source>
        <dbReference type="PROSITE-ProRule" id="PRU01240"/>
    </source>
</evidence>
<protein>
    <submittedName>
        <fullName evidence="8">S8 family serine peptidase</fullName>
    </submittedName>
</protein>
<sequence length="448" mass="47039">MPRHPLLLLALALAVILADLNPQQPGRGPAAAWADDDDDDRGDDDDDDDDAPLRRRPAPQPVVRVAPLPQLAPNEVIARGLSSADLRVLQDAGFRVLRRVALADGASLHRLRKPDRMSMQEARATVRDMGSANAADFNHFYRPGNAAPACSGADCPARQMIAWPADTSGCGGPVRIGMVDTGLNADHAVLKDARIAVHRIDRGKGTRSDALHGTAVAALLVGRADSRSPGLVPQAELVAVDAFHKQREDERADAFALVEALDYLSAQQVDIVNLSLAGPPNEALRAQIQQMARQDIVLVAAAGNGGPAAKPAFPAAYEQVIAVTAVDRREQVYRRANRGKHIDLAAPGVNVWTAASISGARTKTGTSFAAPFVTAAAALLLQAEPQLTASQVRARLQLGARDLGKAGLDEVFGHGLVRPIPACTSPAGGPSRHGQAASAMPADGSGMR</sequence>
<keyword evidence="4 5" id="KW-0720">Serine protease</keyword>
<evidence type="ECO:0000256" key="4">
    <source>
        <dbReference type="ARBA" id="ARBA00022825"/>
    </source>
</evidence>
<feature type="active site" description="Charge relay system" evidence="5">
    <location>
        <position position="180"/>
    </location>
</feature>
<dbReference type="PANTHER" id="PTHR43806:SF11">
    <property type="entry name" value="CEREVISIN-RELATED"/>
    <property type="match status" value="1"/>
</dbReference>
<dbReference type="EMBL" id="JBIMPR010000002">
    <property type="protein sequence ID" value="MFH5773384.1"/>
    <property type="molecule type" value="Genomic_DNA"/>
</dbReference>
<dbReference type="InterPro" id="IPR000209">
    <property type="entry name" value="Peptidase_S8/S53_dom"/>
</dbReference>